<accession>A0A5B7G343</accession>
<organism evidence="1 2">
    <name type="scientific">Portunus trituberculatus</name>
    <name type="common">Swimming crab</name>
    <name type="synonym">Neptunus trituberculatus</name>
    <dbReference type="NCBI Taxonomy" id="210409"/>
    <lineage>
        <taxon>Eukaryota</taxon>
        <taxon>Metazoa</taxon>
        <taxon>Ecdysozoa</taxon>
        <taxon>Arthropoda</taxon>
        <taxon>Crustacea</taxon>
        <taxon>Multicrustacea</taxon>
        <taxon>Malacostraca</taxon>
        <taxon>Eumalacostraca</taxon>
        <taxon>Eucarida</taxon>
        <taxon>Decapoda</taxon>
        <taxon>Pleocyemata</taxon>
        <taxon>Brachyura</taxon>
        <taxon>Eubrachyura</taxon>
        <taxon>Portunoidea</taxon>
        <taxon>Portunidae</taxon>
        <taxon>Portuninae</taxon>
        <taxon>Portunus</taxon>
    </lineage>
</organism>
<comment type="caution">
    <text evidence="1">The sequence shown here is derived from an EMBL/GenBank/DDBJ whole genome shotgun (WGS) entry which is preliminary data.</text>
</comment>
<dbReference type="AlphaFoldDB" id="A0A5B7G343"/>
<gene>
    <name evidence="1" type="ORF">E2C01_045525</name>
</gene>
<proteinExistence type="predicted"/>
<dbReference type="EMBL" id="VSRR010010335">
    <property type="protein sequence ID" value="MPC51673.1"/>
    <property type="molecule type" value="Genomic_DNA"/>
</dbReference>
<reference evidence="1 2" key="1">
    <citation type="submission" date="2019-05" db="EMBL/GenBank/DDBJ databases">
        <title>Another draft genome of Portunus trituberculatus and its Hox gene families provides insights of decapod evolution.</title>
        <authorList>
            <person name="Jeong J.-H."/>
            <person name="Song I."/>
            <person name="Kim S."/>
            <person name="Choi T."/>
            <person name="Kim D."/>
            <person name="Ryu S."/>
            <person name="Kim W."/>
        </authorList>
    </citation>
    <scope>NUCLEOTIDE SEQUENCE [LARGE SCALE GENOMIC DNA]</scope>
    <source>
        <tissue evidence="1">Muscle</tissue>
    </source>
</reference>
<dbReference type="Proteomes" id="UP000324222">
    <property type="component" value="Unassembled WGS sequence"/>
</dbReference>
<name>A0A5B7G343_PORTR</name>
<sequence length="89" mass="10091">MCGSDHALNIDKTAFASSKELLARWEQLGTSYYHQPVRHKLQRSVCLSQVDMEKMAYELRTYAPPDVSGVINVDIALTAECNIYHRTCT</sequence>
<keyword evidence="2" id="KW-1185">Reference proteome</keyword>
<evidence type="ECO:0000313" key="2">
    <source>
        <dbReference type="Proteomes" id="UP000324222"/>
    </source>
</evidence>
<protein>
    <submittedName>
        <fullName evidence="1">Uncharacterized protein</fullName>
    </submittedName>
</protein>
<evidence type="ECO:0000313" key="1">
    <source>
        <dbReference type="EMBL" id="MPC51673.1"/>
    </source>
</evidence>